<name>A0A0F9IW38_9ZZZZ</name>
<evidence type="ECO:0000313" key="2">
    <source>
        <dbReference type="EMBL" id="KKM61513.1"/>
    </source>
</evidence>
<proteinExistence type="predicted"/>
<feature type="region of interest" description="Disordered" evidence="1">
    <location>
        <begin position="403"/>
        <end position="425"/>
    </location>
</feature>
<organism evidence="2">
    <name type="scientific">marine sediment metagenome</name>
    <dbReference type="NCBI Taxonomy" id="412755"/>
    <lineage>
        <taxon>unclassified sequences</taxon>
        <taxon>metagenomes</taxon>
        <taxon>ecological metagenomes</taxon>
    </lineage>
</organism>
<dbReference type="AlphaFoldDB" id="A0A0F9IW38"/>
<comment type="caution">
    <text evidence="2">The sequence shown here is derived from an EMBL/GenBank/DDBJ whole genome shotgun (WGS) entry which is preliminary data.</text>
</comment>
<reference evidence="2" key="1">
    <citation type="journal article" date="2015" name="Nature">
        <title>Complex archaea that bridge the gap between prokaryotes and eukaryotes.</title>
        <authorList>
            <person name="Spang A."/>
            <person name="Saw J.H."/>
            <person name="Jorgensen S.L."/>
            <person name="Zaremba-Niedzwiedzka K."/>
            <person name="Martijn J."/>
            <person name="Lind A.E."/>
            <person name="van Eijk R."/>
            <person name="Schleper C."/>
            <person name="Guy L."/>
            <person name="Ettema T.J."/>
        </authorList>
    </citation>
    <scope>NUCLEOTIDE SEQUENCE</scope>
</reference>
<gene>
    <name evidence="2" type="ORF">LCGC14_1530950</name>
</gene>
<protein>
    <submittedName>
        <fullName evidence="2">Uncharacterized protein</fullName>
    </submittedName>
</protein>
<accession>A0A0F9IW38</accession>
<sequence>MPHNPLNQNNATTGLHLSVQDYYDLYIGSPKVIGTATSSSGKSSSRFIRQPLHETDEEHAERALWTAYFNYQKKIINIYGSYLFANKPTIEASDIDLEHLARLAAKHAFIAGVSYILTIDHPIVYTALQVQHEEEGVFSVRKGHPDETFIDLNKGTITNNGQTGPLGIGQFVICVWDEIAISLIADTAPINISIYNLLSVQDTHIARSIVYWITGPSIGEGKEPLPYTYIPVEGAEAKVQISNPDVTSIQSIAEEIKSRVTEMGSIVGLSEEFGAEITAGESAVAREMRTQDTNAILTSAAFHLSRCVNESVTFWGSLKSGRKGGSITLNPRLKVTDRAETFALLSMAKRELQFDEIAKEVQKRMLEVTLGQDLTSKRLAELKKLIDRDGGLNTMSQDLFQVDGSRPDLQNEDIDADSQNDTVEE</sequence>
<feature type="compositionally biased region" description="Acidic residues" evidence="1">
    <location>
        <begin position="410"/>
        <end position="425"/>
    </location>
</feature>
<dbReference type="EMBL" id="LAZR01011468">
    <property type="protein sequence ID" value="KKM61513.1"/>
    <property type="molecule type" value="Genomic_DNA"/>
</dbReference>
<evidence type="ECO:0000256" key="1">
    <source>
        <dbReference type="SAM" id="MobiDB-lite"/>
    </source>
</evidence>